<keyword evidence="4" id="KW-1185">Reference proteome</keyword>
<keyword evidence="2" id="KW-0732">Signal</keyword>
<dbReference type="AlphaFoldDB" id="A0A067MG67"/>
<sequence>MHARLGCTARVRARCPLGLGIWLWIWIWIAIALAENAQCRQYLGGQQHGGDGRRTEAGGRGRRSRALQHHHHLVHIRPHHPKSPFASTSITLLHMYATTPVLDGARTAGIDITRRRVLMLLLAFPAHPQNGLSESSPVAGLAPYIQPAQRGQQCYQNLSTG</sequence>
<feature type="signal peptide" evidence="2">
    <location>
        <begin position="1"/>
        <end position="34"/>
    </location>
</feature>
<protein>
    <recommendedName>
        <fullName evidence="5">Secreted protein</fullName>
    </recommendedName>
</protein>
<dbReference type="HOGENOM" id="CLU_1643431_0_0_1"/>
<dbReference type="EMBL" id="KL198066">
    <property type="protein sequence ID" value="KDQ10571.1"/>
    <property type="molecule type" value="Genomic_DNA"/>
</dbReference>
<feature type="chain" id="PRO_5001645561" description="Secreted protein" evidence="2">
    <location>
        <begin position="35"/>
        <end position="161"/>
    </location>
</feature>
<reference evidence="4" key="1">
    <citation type="journal article" date="2014" name="Proc. Natl. Acad. Sci. U.S.A.">
        <title>Extensive sampling of basidiomycete genomes demonstrates inadequacy of the white-rot/brown-rot paradigm for wood decay fungi.</title>
        <authorList>
            <person name="Riley R."/>
            <person name="Salamov A.A."/>
            <person name="Brown D.W."/>
            <person name="Nagy L.G."/>
            <person name="Floudas D."/>
            <person name="Held B.W."/>
            <person name="Levasseur A."/>
            <person name="Lombard V."/>
            <person name="Morin E."/>
            <person name="Otillar R."/>
            <person name="Lindquist E.A."/>
            <person name="Sun H."/>
            <person name="LaButti K.M."/>
            <person name="Schmutz J."/>
            <person name="Jabbour D."/>
            <person name="Luo H."/>
            <person name="Baker S.E."/>
            <person name="Pisabarro A.G."/>
            <person name="Walton J.D."/>
            <person name="Blanchette R.A."/>
            <person name="Henrissat B."/>
            <person name="Martin F."/>
            <person name="Cullen D."/>
            <person name="Hibbett D.S."/>
            <person name="Grigoriev I.V."/>
        </authorList>
    </citation>
    <scope>NUCLEOTIDE SEQUENCE [LARGE SCALE GENOMIC DNA]</scope>
    <source>
        <strain evidence="4">FD-172 SS1</strain>
    </source>
</reference>
<dbReference type="Proteomes" id="UP000027195">
    <property type="component" value="Unassembled WGS sequence"/>
</dbReference>
<organism evidence="3 4">
    <name type="scientific">Botryobasidium botryosum (strain FD-172 SS1)</name>
    <dbReference type="NCBI Taxonomy" id="930990"/>
    <lineage>
        <taxon>Eukaryota</taxon>
        <taxon>Fungi</taxon>
        <taxon>Dikarya</taxon>
        <taxon>Basidiomycota</taxon>
        <taxon>Agaricomycotina</taxon>
        <taxon>Agaricomycetes</taxon>
        <taxon>Cantharellales</taxon>
        <taxon>Botryobasidiaceae</taxon>
        <taxon>Botryobasidium</taxon>
    </lineage>
</organism>
<evidence type="ECO:0000256" key="2">
    <source>
        <dbReference type="SAM" id="SignalP"/>
    </source>
</evidence>
<evidence type="ECO:0000313" key="4">
    <source>
        <dbReference type="Proteomes" id="UP000027195"/>
    </source>
</evidence>
<gene>
    <name evidence="3" type="ORF">BOTBODRAFT_490090</name>
</gene>
<dbReference type="InParanoid" id="A0A067MG67"/>
<proteinExistence type="predicted"/>
<accession>A0A067MG67</accession>
<evidence type="ECO:0000313" key="3">
    <source>
        <dbReference type="EMBL" id="KDQ10571.1"/>
    </source>
</evidence>
<feature type="compositionally biased region" description="Basic and acidic residues" evidence="1">
    <location>
        <begin position="50"/>
        <end position="59"/>
    </location>
</feature>
<evidence type="ECO:0008006" key="5">
    <source>
        <dbReference type="Google" id="ProtNLM"/>
    </source>
</evidence>
<feature type="region of interest" description="Disordered" evidence="1">
    <location>
        <begin position="44"/>
        <end position="63"/>
    </location>
</feature>
<evidence type="ECO:0000256" key="1">
    <source>
        <dbReference type="SAM" id="MobiDB-lite"/>
    </source>
</evidence>
<name>A0A067MG67_BOTB1</name>